<evidence type="ECO:0000313" key="1">
    <source>
        <dbReference type="EMBL" id="AFY84324.1"/>
    </source>
</evidence>
<dbReference type="HOGENOM" id="CLU_2899792_0_0_3"/>
<keyword evidence="2" id="KW-1185">Reference proteome</keyword>
<proteinExistence type="predicted"/>
<dbReference type="InParanoid" id="K9TQR3"/>
<protein>
    <submittedName>
        <fullName evidence="1">Uncharacterized protein</fullName>
    </submittedName>
</protein>
<organism evidence="1 2">
    <name type="scientific">Oscillatoria acuminata PCC 6304</name>
    <dbReference type="NCBI Taxonomy" id="56110"/>
    <lineage>
        <taxon>Bacteria</taxon>
        <taxon>Bacillati</taxon>
        <taxon>Cyanobacteriota</taxon>
        <taxon>Cyanophyceae</taxon>
        <taxon>Oscillatoriophycideae</taxon>
        <taxon>Oscillatoriales</taxon>
        <taxon>Oscillatoriaceae</taxon>
        <taxon>Oscillatoria</taxon>
    </lineage>
</organism>
<dbReference type="Proteomes" id="UP000010367">
    <property type="component" value="Chromosome"/>
</dbReference>
<sequence>MDQQECEQTPSLWGDLAAKCKKMNGINALNEALVSQGLYFPGLVGRKARLHQIMAIGRLSLS</sequence>
<accession>K9TQR3</accession>
<evidence type="ECO:0000313" key="2">
    <source>
        <dbReference type="Proteomes" id="UP000010367"/>
    </source>
</evidence>
<gene>
    <name evidence="1" type="ORF">Oscil6304_4816</name>
</gene>
<dbReference type="STRING" id="56110.Oscil6304_4816"/>
<reference evidence="1 2" key="1">
    <citation type="submission" date="2012-06" db="EMBL/GenBank/DDBJ databases">
        <title>Finished chromosome of genome of Oscillatoria acuminata PCC 6304.</title>
        <authorList>
            <consortium name="US DOE Joint Genome Institute"/>
            <person name="Gugger M."/>
            <person name="Coursin T."/>
            <person name="Rippka R."/>
            <person name="Tandeau De Marsac N."/>
            <person name="Huntemann M."/>
            <person name="Wei C.-L."/>
            <person name="Han J."/>
            <person name="Detter J.C."/>
            <person name="Han C."/>
            <person name="Tapia R."/>
            <person name="Davenport K."/>
            <person name="Daligault H."/>
            <person name="Erkkila T."/>
            <person name="Gu W."/>
            <person name="Munk A.C.C."/>
            <person name="Teshima H."/>
            <person name="Xu Y."/>
            <person name="Chain P."/>
            <person name="Chen A."/>
            <person name="Krypides N."/>
            <person name="Mavromatis K."/>
            <person name="Markowitz V."/>
            <person name="Szeto E."/>
            <person name="Ivanova N."/>
            <person name="Mikhailova N."/>
            <person name="Ovchinnikova G."/>
            <person name="Pagani I."/>
            <person name="Pati A."/>
            <person name="Goodwin L."/>
            <person name="Peters L."/>
            <person name="Pitluck S."/>
            <person name="Woyke T."/>
            <person name="Kerfeld C."/>
        </authorList>
    </citation>
    <scope>NUCLEOTIDE SEQUENCE [LARGE SCALE GENOMIC DNA]</scope>
    <source>
        <strain evidence="1 2">PCC 6304</strain>
    </source>
</reference>
<dbReference type="AlphaFoldDB" id="K9TQR3"/>
<dbReference type="EMBL" id="CP003607">
    <property type="protein sequence ID" value="AFY84324.1"/>
    <property type="molecule type" value="Genomic_DNA"/>
</dbReference>
<dbReference type="KEGG" id="oac:Oscil6304_4816"/>
<name>K9TQR3_9CYAN</name>